<dbReference type="WormBase" id="SRAE_X000253600">
    <property type="protein sequence ID" value="SRP05446"/>
    <property type="gene ID" value="WBGene00268123"/>
</dbReference>
<keyword evidence="2" id="KW-1133">Transmembrane helix</keyword>
<keyword evidence="1" id="KW-0175">Coiled coil</keyword>
<dbReference type="WBParaSite" id="SRAE_X000253600.1">
    <property type="protein sequence ID" value="SRAE_X000253600.1"/>
    <property type="gene ID" value="WBGene00268123"/>
</dbReference>
<evidence type="ECO:0000313" key="7">
    <source>
        <dbReference type="WormBase" id="SRAE_X000253600"/>
    </source>
</evidence>
<reference evidence="4" key="1">
    <citation type="submission" date="2014-09" db="EMBL/GenBank/DDBJ databases">
        <authorList>
            <person name="Aslett A.Martin."/>
        </authorList>
    </citation>
    <scope>NUCLEOTIDE SEQUENCE</scope>
    <source>
        <strain evidence="4">ED321 Heterogonic</strain>
    </source>
</reference>
<feature type="transmembrane region" description="Helical" evidence="2">
    <location>
        <begin position="213"/>
        <end position="238"/>
    </location>
</feature>
<evidence type="ECO:0000256" key="1">
    <source>
        <dbReference type="SAM" id="Coils"/>
    </source>
</evidence>
<evidence type="ECO:0000313" key="5">
    <source>
        <dbReference type="Proteomes" id="UP000035682"/>
    </source>
</evidence>
<dbReference type="AlphaFoldDB" id="A0A090MRC6"/>
<accession>A0A090MRC6</accession>
<keyword evidence="5" id="KW-1185">Reference proteome</keyword>
<feature type="signal peptide" evidence="3">
    <location>
        <begin position="1"/>
        <end position="21"/>
    </location>
</feature>
<proteinExistence type="predicted"/>
<protein>
    <submittedName>
        <fullName evidence="4 6">Uncharacterized protein</fullName>
    </submittedName>
</protein>
<feature type="transmembrane region" description="Helical" evidence="2">
    <location>
        <begin position="178"/>
        <end position="201"/>
    </location>
</feature>
<gene>
    <name evidence="4 6 7" type="ORF">SRAE_X000253600</name>
</gene>
<dbReference type="EMBL" id="LN609401">
    <property type="protein sequence ID" value="CEF60753.1"/>
    <property type="molecule type" value="Genomic_DNA"/>
</dbReference>
<evidence type="ECO:0000256" key="3">
    <source>
        <dbReference type="SAM" id="SignalP"/>
    </source>
</evidence>
<dbReference type="OrthoDB" id="5877525at2759"/>
<keyword evidence="2" id="KW-0812">Transmembrane</keyword>
<evidence type="ECO:0000313" key="6">
    <source>
        <dbReference type="WBParaSite" id="SRAE_X000253600.1"/>
    </source>
</evidence>
<feature type="coiled-coil region" evidence="1">
    <location>
        <begin position="353"/>
        <end position="387"/>
    </location>
</feature>
<reference evidence="5" key="2">
    <citation type="submission" date="2014-09" db="EMBL/GenBank/DDBJ databases">
        <authorList>
            <person name="Martin A.A."/>
        </authorList>
    </citation>
    <scope>NUCLEOTIDE SEQUENCE</scope>
    <source>
        <strain evidence="5">ED321</strain>
    </source>
</reference>
<evidence type="ECO:0000256" key="2">
    <source>
        <dbReference type="SAM" id="Phobius"/>
    </source>
</evidence>
<evidence type="ECO:0000313" key="4">
    <source>
        <dbReference type="EMBL" id="CEF60753.1"/>
    </source>
</evidence>
<name>A0A090MRC6_STRRB</name>
<dbReference type="Proteomes" id="UP000035682">
    <property type="component" value="Unplaced"/>
</dbReference>
<dbReference type="RefSeq" id="XP_024499962.1">
    <property type="nucleotide sequence ID" value="XM_024645706.1"/>
</dbReference>
<feature type="chain" id="PRO_5015031327" evidence="3">
    <location>
        <begin position="22"/>
        <end position="468"/>
    </location>
</feature>
<reference evidence="6" key="3">
    <citation type="submission" date="2020-12" db="UniProtKB">
        <authorList>
            <consortium name="WormBaseParasite"/>
        </authorList>
    </citation>
    <scope>IDENTIFICATION</scope>
</reference>
<dbReference type="GeneID" id="36385617"/>
<keyword evidence="2" id="KW-0472">Membrane</keyword>
<keyword evidence="3" id="KW-0732">Signal</keyword>
<sequence>MILTTCLLLSIFAIGNILIFCEDNVSVNKKDTTSNISTSFDNGTMENVSKIYPSYINELIIAGSGYSENNLKEMGIEEKLENIILISIQLSLSNHLSKKSIPNEDTNLNKDGNYWDFQMPNDNDINEVNMTETYLIGKKNIIKVNITGMDIKMSNTFLYFLVQYKNRTIHSDIISENLSLLTLSHISAFLGLPVIEINSMLSLGQIKKEGNNWWIIILMFASGLILFFICWCMLFIYFNTCGQLTYRYSQKTTSIVNNISNKVSNNNSPYTDRIILQNELKKNDKNIFKIDNDLPKIKNKNHGMIKTINKDISKINLFNNVSDDISSTTSTNSDTVLEKKIGNDTETNINLKKDETFENVEKISSNYNNIKNEVEKKNINYENKSLNEDNLQKNDELKKRPLSAKIRTPLFKDINEFKSILNDEKVILKPEILVNDEWTPYQSGDYIAKHFVSNMDPQSYPSPKKKIK</sequence>
<organism evidence="4">
    <name type="scientific">Strongyloides ratti</name>
    <name type="common">Parasitic roundworm</name>
    <dbReference type="NCBI Taxonomy" id="34506"/>
    <lineage>
        <taxon>Eukaryota</taxon>
        <taxon>Metazoa</taxon>
        <taxon>Ecdysozoa</taxon>
        <taxon>Nematoda</taxon>
        <taxon>Chromadorea</taxon>
        <taxon>Rhabditida</taxon>
        <taxon>Tylenchina</taxon>
        <taxon>Panagrolaimomorpha</taxon>
        <taxon>Strongyloidoidea</taxon>
        <taxon>Strongyloididae</taxon>
        <taxon>Strongyloides</taxon>
    </lineage>
</organism>
<dbReference type="CTD" id="36385617"/>